<dbReference type="Pfam" id="PF01048">
    <property type="entry name" value="PNP_UDP_1"/>
    <property type="match status" value="1"/>
</dbReference>
<dbReference type="EMBL" id="BONF01000054">
    <property type="protein sequence ID" value="GIF85884.1"/>
    <property type="molecule type" value="Genomic_DNA"/>
</dbReference>
<feature type="domain" description="Nucleoside phosphorylase" evidence="2">
    <location>
        <begin position="50"/>
        <end position="323"/>
    </location>
</feature>
<evidence type="ECO:0000256" key="1">
    <source>
        <dbReference type="SAM" id="MobiDB-lite"/>
    </source>
</evidence>
<protein>
    <recommendedName>
        <fullName evidence="2">Nucleoside phosphorylase domain-containing protein</fullName>
    </recommendedName>
</protein>
<sequence length="349" mass="37300">MTDRPSNVFHGPNDLRGSHLGTGNIYHGVQPGAEGRTTGPRTGQSSIGPTVGLITALPEELSAVQALIEDITPLPGVAGDNAAYERGSMPSRLPGQPHVVVLTMLPQAGNDAAATACTNLRRSFPEVRHVVMVGIAAGVPAPARPSHHVRLGDIVVAEWGVVDYDHVDVRPDGVRLRGGFPQPSPALAGASRRLRARSMRGHRPWEDLLALTARPDLTDFGRPAEATDVLRATDESGRTLIHPDPVATGHRPGFPKVHYGLIGSADRSLRDAAVRDDLAEKHNLLAFEMEGRGIGKAGFLNGLEWFVVRGVSDYGDSRTDGTWRPYASFVAAAYVRALLAECDPLTSDR</sequence>
<organism evidence="3 4">
    <name type="scientific">Catellatospora bangladeshensis</name>
    <dbReference type="NCBI Taxonomy" id="310355"/>
    <lineage>
        <taxon>Bacteria</taxon>
        <taxon>Bacillati</taxon>
        <taxon>Actinomycetota</taxon>
        <taxon>Actinomycetes</taxon>
        <taxon>Micromonosporales</taxon>
        <taxon>Micromonosporaceae</taxon>
        <taxon>Catellatospora</taxon>
    </lineage>
</organism>
<evidence type="ECO:0000313" key="3">
    <source>
        <dbReference type="EMBL" id="GIF85884.1"/>
    </source>
</evidence>
<dbReference type="GO" id="GO:0009116">
    <property type="term" value="P:nucleoside metabolic process"/>
    <property type="evidence" value="ECO:0007669"/>
    <property type="project" value="InterPro"/>
</dbReference>
<dbReference type="SUPFAM" id="SSF53167">
    <property type="entry name" value="Purine and uridine phosphorylases"/>
    <property type="match status" value="1"/>
</dbReference>
<dbReference type="Gene3D" id="3.40.50.1580">
    <property type="entry name" value="Nucleoside phosphorylase domain"/>
    <property type="match status" value="1"/>
</dbReference>
<evidence type="ECO:0000313" key="4">
    <source>
        <dbReference type="Proteomes" id="UP000601223"/>
    </source>
</evidence>
<dbReference type="RefSeq" id="WP_203756409.1">
    <property type="nucleotide sequence ID" value="NZ_BONF01000054.1"/>
</dbReference>
<dbReference type="PANTHER" id="PTHR46082">
    <property type="entry name" value="ATP/GTP-BINDING PROTEIN-RELATED"/>
    <property type="match status" value="1"/>
</dbReference>
<dbReference type="AlphaFoldDB" id="A0A8J3JZJ6"/>
<evidence type="ECO:0000259" key="2">
    <source>
        <dbReference type="Pfam" id="PF01048"/>
    </source>
</evidence>
<dbReference type="Proteomes" id="UP000601223">
    <property type="component" value="Unassembled WGS sequence"/>
</dbReference>
<dbReference type="InterPro" id="IPR035994">
    <property type="entry name" value="Nucleoside_phosphorylase_sf"/>
</dbReference>
<reference evidence="3 4" key="1">
    <citation type="submission" date="2021-01" db="EMBL/GenBank/DDBJ databases">
        <title>Whole genome shotgun sequence of Catellatospora bangladeshensis NBRC 107357.</title>
        <authorList>
            <person name="Komaki H."/>
            <person name="Tamura T."/>
        </authorList>
    </citation>
    <scope>NUCLEOTIDE SEQUENCE [LARGE SCALE GENOMIC DNA]</scope>
    <source>
        <strain evidence="3 4">NBRC 107357</strain>
    </source>
</reference>
<feature type="region of interest" description="Disordered" evidence="1">
    <location>
        <begin position="1"/>
        <end position="45"/>
    </location>
</feature>
<gene>
    <name evidence="3" type="ORF">Cba03nite_72330</name>
</gene>
<dbReference type="GO" id="GO:0003824">
    <property type="term" value="F:catalytic activity"/>
    <property type="evidence" value="ECO:0007669"/>
    <property type="project" value="InterPro"/>
</dbReference>
<keyword evidence="4" id="KW-1185">Reference proteome</keyword>
<proteinExistence type="predicted"/>
<dbReference type="InterPro" id="IPR000845">
    <property type="entry name" value="Nucleoside_phosphorylase_d"/>
</dbReference>
<comment type="caution">
    <text evidence="3">The sequence shown here is derived from an EMBL/GenBank/DDBJ whole genome shotgun (WGS) entry which is preliminary data.</text>
</comment>
<dbReference type="InterPro" id="IPR053137">
    <property type="entry name" value="NLR-like"/>
</dbReference>
<dbReference type="PANTHER" id="PTHR46082:SF6">
    <property type="entry name" value="AAA+ ATPASE DOMAIN-CONTAINING PROTEIN-RELATED"/>
    <property type="match status" value="1"/>
</dbReference>
<name>A0A8J3JZJ6_9ACTN</name>
<accession>A0A8J3JZJ6</accession>